<accession>A0A5C6UHN7</accession>
<dbReference type="Pfam" id="PF07238">
    <property type="entry name" value="PilZ"/>
    <property type="match status" value="2"/>
</dbReference>
<keyword evidence="4" id="KW-1185">Reference proteome</keyword>
<proteinExistence type="predicted"/>
<dbReference type="InterPro" id="IPR009875">
    <property type="entry name" value="PilZ_domain"/>
</dbReference>
<dbReference type="Proteomes" id="UP000321250">
    <property type="component" value="Unassembled WGS sequence"/>
</dbReference>
<evidence type="ECO:0000259" key="2">
    <source>
        <dbReference type="Pfam" id="PF07238"/>
    </source>
</evidence>
<feature type="compositionally biased region" description="Basic and acidic residues" evidence="1">
    <location>
        <begin position="31"/>
        <end position="42"/>
    </location>
</feature>
<evidence type="ECO:0000256" key="1">
    <source>
        <dbReference type="SAM" id="MobiDB-lite"/>
    </source>
</evidence>
<evidence type="ECO:0000313" key="4">
    <source>
        <dbReference type="Proteomes" id="UP000321250"/>
    </source>
</evidence>
<feature type="region of interest" description="Disordered" evidence="1">
    <location>
        <begin position="26"/>
        <end position="54"/>
    </location>
</feature>
<organism evidence="3 4">
    <name type="scientific">Sphingomonas ginsenosidivorax</name>
    <dbReference type="NCBI Taxonomy" id="862135"/>
    <lineage>
        <taxon>Bacteria</taxon>
        <taxon>Pseudomonadati</taxon>
        <taxon>Pseudomonadota</taxon>
        <taxon>Alphaproteobacteria</taxon>
        <taxon>Sphingomonadales</taxon>
        <taxon>Sphingomonadaceae</taxon>
        <taxon>Sphingomonas</taxon>
    </lineage>
</organism>
<dbReference type="AlphaFoldDB" id="A0A5C6UHN7"/>
<gene>
    <name evidence="3" type="ORF">FSB78_15930</name>
</gene>
<dbReference type="GO" id="GO:0035438">
    <property type="term" value="F:cyclic-di-GMP binding"/>
    <property type="evidence" value="ECO:0007669"/>
    <property type="project" value="InterPro"/>
</dbReference>
<dbReference type="Gene3D" id="2.40.10.220">
    <property type="entry name" value="predicted glycosyltransferase like domains"/>
    <property type="match status" value="1"/>
</dbReference>
<evidence type="ECO:0000313" key="3">
    <source>
        <dbReference type="EMBL" id="TXC72267.1"/>
    </source>
</evidence>
<dbReference type="SUPFAM" id="SSF141371">
    <property type="entry name" value="PilZ domain-like"/>
    <property type="match status" value="2"/>
</dbReference>
<comment type="caution">
    <text evidence="3">The sequence shown here is derived from an EMBL/GenBank/DDBJ whole genome shotgun (WGS) entry which is preliminary data.</text>
</comment>
<reference evidence="3 4" key="1">
    <citation type="journal article" date="2013" name="Antonie Van Leeuwenhoek">
        <title>Sphingomonas ginsenosidivorax sp. nov., with the ability to transform ginsenosides.</title>
        <authorList>
            <person name="Jin X.F."/>
            <person name="Kim J.K."/>
            <person name="Liu Q.M."/>
            <person name="Kang M.S."/>
            <person name="He D."/>
            <person name="Jin F.X."/>
            <person name="Kim S.C."/>
            <person name="Im W.T."/>
        </authorList>
    </citation>
    <scope>NUCLEOTIDE SEQUENCE [LARGE SCALE GENOMIC DNA]</scope>
    <source>
        <strain evidence="3 4">KHI67</strain>
    </source>
</reference>
<protein>
    <submittedName>
        <fullName evidence="3">PilZ domain-containing protein</fullName>
    </submittedName>
</protein>
<feature type="domain" description="PilZ" evidence="2">
    <location>
        <begin position="53"/>
        <end position="134"/>
    </location>
</feature>
<sequence length="235" mass="25892">MTMRLFRTASRSKHGRFVQHSRLQSRNLAMLDDKNDPPHDRPGPALAVTPQERRGGKRHSIVLLIGKVCRGDQESVCLVHNISKFGLMARFTTPPVVGETLRIEVRGLPLVPGTVRWVNGLKAGFEFDQPQDVDRVFTLKLEDGRIARSPRFPIAALARLRFDGAPFTAALIDISAGGAKLMGDTPVTLGLTGQIMLPDTETSVYGTICWTRDERFGFRFVAPLSLTTLSVVLGC</sequence>
<name>A0A5C6UHN7_9SPHN</name>
<feature type="domain" description="PilZ" evidence="2">
    <location>
        <begin position="148"/>
        <end position="228"/>
    </location>
</feature>
<dbReference type="EMBL" id="VOQR01000001">
    <property type="protein sequence ID" value="TXC72267.1"/>
    <property type="molecule type" value="Genomic_DNA"/>
</dbReference>